<protein>
    <submittedName>
        <fullName evidence="1">Uncharacterized protein</fullName>
    </submittedName>
</protein>
<dbReference type="EMBL" id="KI692139">
    <property type="protein sequence ID" value="ETM49702.1"/>
    <property type="molecule type" value="Genomic_DNA"/>
</dbReference>
<accession>W2NM35</accession>
<dbReference type="AlphaFoldDB" id="W2NM35"/>
<proteinExistence type="predicted"/>
<dbReference type="Proteomes" id="UP000054532">
    <property type="component" value="Unassembled WGS sequence"/>
</dbReference>
<organism evidence="1">
    <name type="scientific">Phytophthora nicotianae</name>
    <name type="common">Potato buckeye rot agent</name>
    <name type="synonym">Phytophthora parasitica</name>
    <dbReference type="NCBI Taxonomy" id="4792"/>
    <lineage>
        <taxon>Eukaryota</taxon>
        <taxon>Sar</taxon>
        <taxon>Stramenopiles</taxon>
        <taxon>Oomycota</taxon>
        <taxon>Peronosporomycetes</taxon>
        <taxon>Peronosporales</taxon>
        <taxon>Peronosporaceae</taxon>
        <taxon>Phytophthora</taxon>
    </lineage>
</organism>
<evidence type="ECO:0000313" key="1">
    <source>
        <dbReference type="EMBL" id="ETM49702.1"/>
    </source>
</evidence>
<reference evidence="1" key="1">
    <citation type="submission" date="2013-11" db="EMBL/GenBank/DDBJ databases">
        <title>The Genome Sequence of Phytophthora parasitica IAC_01/95.</title>
        <authorList>
            <consortium name="The Broad Institute Genomics Platform"/>
            <person name="Russ C."/>
            <person name="Tyler B."/>
            <person name="Panabieres F."/>
            <person name="Shan W."/>
            <person name="Tripathy S."/>
            <person name="Grunwald N."/>
            <person name="Machado M."/>
            <person name="Johnson C.S."/>
            <person name="Arredondo F."/>
            <person name="Hong C."/>
            <person name="Coffey M."/>
            <person name="Young S.K."/>
            <person name="Zeng Q."/>
            <person name="Gargeya S."/>
            <person name="Fitzgerald M."/>
            <person name="Abouelleil A."/>
            <person name="Alvarado L."/>
            <person name="Chapman S.B."/>
            <person name="Gainer-Dewar J."/>
            <person name="Goldberg J."/>
            <person name="Griggs A."/>
            <person name="Gujja S."/>
            <person name="Hansen M."/>
            <person name="Howarth C."/>
            <person name="Imamovic A."/>
            <person name="Ireland A."/>
            <person name="Larimer J."/>
            <person name="McCowan C."/>
            <person name="Murphy C."/>
            <person name="Pearson M."/>
            <person name="Poon T.W."/>
            <person name="Priest M."/>
            <person name="Roberts A."/>
            <person name="Saif S."/>
            <person name="Shea T."/>
            <person name="Sykes S."/>
            <person name="Wortman J."/>
            <person name="Nusbaum C."/>
            <person name="Birren B."/>
        </authorList>
    </citation>
    <scope>NUCLEOTIDE SEQUENCE [LARGE SCALE GENOMIC DNA]</scope>
    <source>
        <strain evidence="1">IAC_01/95</strain>
    </source>
</reference>
<name>W2NM35_PHYNI</name>
<sequence>MKTSTSDINRYLSKQLGGSQYSFISPANKKYS</sequence>
<gene>
    <name evidence="1" type="ORF">L914_06106</name>
</gene>